<dbReference type="Proteomes" id="UP000326924">
    <property type="component" value="Unassembled WGS sequence"/>
</dbReference>
<gene>
    <name evidence="5" type="ORF">FN846DRAFT_950141</name>
</gene>
<accession>A0A5J5EVS8</accession>
<feature type="coiled-coil region" evidence="3">
    <location>
        <begin position="157"/>
        <end position="191"/>
    </location>
</feature>
<feature type="region of interest" description="Disordered" evidence="4">
    <location>
        <begin position="252"/>
        <end position="271"/>
    </location>
</feature>
<evidence type="ECO:0000256" key="3">
    <source>
        <dbReference type="SAM" id="Coils"/>
    </source>
</evidence>
<dbReference type="InterPro" id="IPR010754">
    <property type="entry name" value="OPA3-like"/>
</dbReference>
<reference evidence="5 6" key="1">
    <citation type="submission" date="2019-09" db="EMBL/GenBank/DDBJ databases">
        <title>Draft genome of the ectomycorrhizal ascomycete Sphaerosporella brunnea.</title>
        <authorList>
            <consortium name="DOE Joint Genome Institute"/>
            <person name="Benucci G.M."/>
            <person name="Marozzi G."/>
            <person name="Antonielli L."/>
            <person name="Sanchez S."/>
            <person name="Marco P."/>
            <person name="Wang X."/>
            <person name="Falini L.B."/>
            <person name="Barry K."/>
            <person name="Haridas S."/>
            <person name="Lipzen A."/>
            <person name="Labutti K."/>
            <person name="Grigoriev I.V."/>
            <person name="Murat C."/>
            <person name="Martin F."/>
            <person name="Albertini E."/>
            <person name="Donnini D."/>
            <person name="Bonito G."/>
        </authorList>
    </citation>
    <scope>NUCLEOTIDE SEQUENCE [LARGE SCALE GENOMIC DNA]</scope>
    <source>
        <strain evidence="5 6">Sb_GMNB300</strain>
    </source>
</reference>
<dbReference type="Pfam" id="PF07047">
    <property type="entry name" value="OPA3"/>
    <property type="match status" value="1"/>
</dbReference>
<name>A0A5J5EVS8_9PEZI</name>
<evidence type="ECO:0000313" key="6">
    <source>
        <dbReference type="Proteomes" id="UP000326924"/>
    </source>
</evidence>
<dbReference type="OrthoDB" id="2129069at2759"/>
<dbReference type="PANTHER" id="PTHR12499:SF0">
    <property type="entry name" value="OPTIC ATROPHY 3 PROTEIN"/>
    <property type="match status" value="1"/>
</dbReference>
<proteinExistence type="inferred from homology"/>
<evidence type="ECO:0000256" key="2">
    <source>
        <dbReference type="ARBA" id="ARBA00023054"/>
    </source>
</evidence>
<dbReference type="PANTHER" id="PTHR12499">
    <property type="entry name" value="OPTIC ATROPHY 3 PROTEIN OPA3"/>
    <property type="match status" value="1"/>
</dbReference>
<dbReference type="GO" id="GO:0019216">
    <property type="term" value="P:regulation of lipid metabolic process"/>
    <property type="evidence" value="ECO:0007669"/>
    <property type="project" value="TreeGrafter"/>
</dbReference>
<keyword evidence="2 3" id="KW-0175">Coiled coil</keyword>
<feature type="compositionally biased region" description="Basic and acidic residues" evidence="4">
    <location>
        <begin position="252"/>
        <end position="262"/>
    </location>
</feature>
<keyword evidence="6" id="KW-1185">Reference proteome</keyword>
<comment type="caution">
    <text evidence="5">The sequence shown here is derived from an EMBL/GenBank/DDBJ whole genome shotgun (WGS) entry which is preliminary data.</text>
</comment>
<dbReference type="InParanoid" id="A0A5J5EVS8"/>
<dbReference type="AlphaFoldDB" id="A0A5J5EVS8"/>
<organism evidence="5 6">
    <name type="scientific">Sphaerosporella brunnea</name>
    <dbReference type="NCBI Taxonomy" id="1250544"/>
    <lineage>
        <taxon>Eukaryota</taxon>
        <taxon>Fungi</taxon>
        <taxon>Dikarya</taxon>
        <taxon>Ascomycota</taxon>
        <taxon>Pezizomycotina</taxon>
        <taxon>Pezizomycetes</taxon>
        <taxon>Pezizales</taxon>
        <taxon>Pyronemataceae</taxon>
        <taxon>Sphaerosporella</taxon>
    </lineage>
</organism>
<sequence>MSSPAIKLTQLLIRTLAKPIANRIKSQARDHPRFRRHCISIAQRLHRVDMRLRLGLLRDTASNLEKEAALKRQQDAIKKLKEAENVFPANTATVRSDLPTATTPTPTTPTAEAKKVEPRIRPLSESKAIDAGANFISEAFLFSVAGSLILFESIRSKKKEAARRDTVSERLDLLEQRNRQDEERMGEMEAVEKELADRVFQLEEEVWKLRGGQGEFKGRPVKGREWVPTPLWEPKEQAKGFWRRVWTTGKEVEAEAEGRSEAEAAAAGAVA</sequence>
<comment type="similarity">
    <text evidence="1">Belongs to the OPA3 family.</text>
</comment>
<evidence type="ECO:0000256" key="1">
    <source>
        <dbReference type="ARBA" id="ARBA00007584"/>
    </source>
</evidence>
<evidence type="ECO:0000256" key="4">
    <source>
        <dbReference type="SAM" id="MobiDB-lite"/>
    </source>
</evidence>
<evidence type="ECO:0000313" key="5">
    <source>
        <dbReference type="EMBL" id="KAA8905663.1"/>
    </source>
</evidence>
<dbReference type="EMBL" id="VXIS01000097">
    <property type="protein sequence ID" value="KAA8905663.1"/>
    <property type="molecule type" value="Genomic_DNA"/>
</dbReference>
<dbReference type="GO" id="GO:0005739">
    <property type="term" value="C:mitochondrion"/>
    <property type="evidence" value="ECO:0007669"/>
    <property type="project" value="TreeGrafter"/>
</dbReference>
<feature type="non-terminal residue" evidence="5">
    <location>
        <position position="1"/>
    </location>
</feature>
<protein>
    <submittedName>
        <fullName evidence="5">Optic atrophy 3 protein-domain-containing protein</fullName>
    </submittedName>
</protein>